<feature type="transmembrane region" description="Helical" evidence="8">
    <location>
        <begin position="148"/>
        <end position="172"/>
    </location>
</feature>
<dbReference type="NCBIfam" id="TIGR00805">
    <property type="entry name" value="oat"/>
    <property type="match status" value="1"/>
</dbReference>
<feature type="domain" description="Major facilitator superfamily (MFS) profile" evidence="9">
    <location>
        <begin position="27"/>
        <end position="630"/>
    </location>
</feature>
<feature type="transmembrane region" description="Helical" evidence="8">
    <location>
        <begin position="237"/>
        <end position="259"/>
    </location>
</feature>
<dbReference type="SUPFAM" id="SSF100895">
    <property type="entry name" value="Kazal-type serine protease inhibitors"/>
    <property type="match status" value="1"/>
</dbReference>
<evidence type="ECO:0000256" key="6">
    <source>
        <dbReference type="ARBA" id="ARBA00023136"/>
    </source>
</evidence>
<protein>
    <recommendedName>
        <fullName evidence="8">Solute carrier organic anion transporter family member</fullName>
    </recommendedName>
</protein>
<dbReference type="AlphaFoldDB" id="A0A158R5P2"/>
<dbReference type="Pfam" id="PF03137">
    <property type="entry name" value="OATP"/>
    <property type="match status" value="1"/>
</dbReference>
<reference evidence="12" key="1">
    <citation type="submission" date="2016-04" db="UniProtKB">
        <authorList>
            <consortium name="WormBaseParasite"/>
        </authorList>
    </citation>
    <scope>IDENTIFICATION</scope>
</reference>
<keyword evidence="4 8" id="KW-0812">Transmembrane</keyword>
<comment type="subcellular location">
    <subcellularLocation>
        <location evidence="1 8">Cell membrane</location>
        <topology evidence="1 8">Multi-pass membrane protein</topology>
    </subcellularLocation>
</comment>
<proteinExistence type="inferred from homology"/>
<dbReference type="GO" id="GO:0015347">
    <property type="term" value="F:sodium-independent organic anion transmembrane transporter activity"/>
    <property type="evidence" value="ECO:0007669"/>
    <property type="project" value="TreeGrafter"/>
</dbReference>
<keyword evidence="7" id="KW-1015">Disulfide bond</keyword>
<dbReference type="GO" id="GO:0006811">
    <property type="term" value="P:monoatomic ion transport"/>
    <property type="evidence" value="ECO:0007669"/>
    <property type="project" value="UniProtKB-KW"/>
</dbReference>
<evidence type="ECO:0000259" key="10">
    <source>
        <dbReference type="PROSITE" id="PS51465"/>
    </source>
</evidence>
<evidence type="ECO:0000256" key="5">
    <source>
        <dbReference type="ARBA" id="ARBA00022989"/>
    </source>
</evidence>
<evidence type="ECO:0000313" key="12">
    <source>
        <dbReference type="WBParaSite" id="SMUV_0000764101-mRNA-1"/>
    </source>
</evidence>
<evidence type="ECO:0000256" key="3">
    <source>
        <dbReference type="ARBA" id="ARBA00022475"/>
    </source>
</evidence>
<feature type="transmembrane region" description="Helical" evidence="8">
    <location>
        <begin position="603"/>
        <end position="626"/>
    </location>
</feature>
<feature type="transmembrane region" description="Helical" evidence="8">
    <location>
        <begin position="184"/>
        <end position="205"/>
    </location>
</feature>
<evidence type="ECO:0000256" key="1">
    <source>
        <dbReference type="ARBA" id="ARBA00004651"/>
    </source>
</evidence>
<feature type="transmembrane region" description="Helical" evidence="8">
    <location>
        <begin position="94"/>
        <end position="115"/>
    </location>
</feature>
<feature type="transmembrane region" description="Helical" evidence="8">
    <location>
        <begin position="506"/>
        <end position="526"/>
    </location>
</feature>
<dbReference type="GO" id="GO:0016323">
    <property type="term" value="C:basolateral plasma membrane"/>
    <property type="evidence" value="ECO:0007669"/>
    <property type="project" value="TreeGrafter"/>
</dbReference>
<dbReference type="STRING" id="451379.A0A158R5P2"/>
<dbReference type="PROSITE" id="PS50850">
    <property type="entry name" value="MFS"/>
    <property type="match status" value="1"/>
</dbReference>
<keyword evidence="3" id="KW-1003">Cell membrane</keyword>
<keyword evidence="6 8" id="KW-0472">Membrane</keyword>
<dbReference type="InterPro" id="IPR036058">
    <property type="entry name" value="Kazal_dom_sf"/>
</dbReference>
<sequence length="654" mass="72743">MVAADFKNKISRFKPKWLQKLNNAPFLLVALSLCAVCQGSIVNGFISTSISSIEKRFSLSSTESGVFSSFYDVAVVAVLAPISYFGNKCHKGKIVATGMLAVGAGSVALILPHFLAGTYYADERASDVCTANEGFGEWPQHKDALNRVWYMILLFSQLLIGIGAAPLFTLGISYLDENVAQNRIAIYLGIYMAVSTIGPALGFIIGGQLLKIWGDIGRTDYRSLGISGSTDPRWYGAWWIGFLVVGILSILSAFPLYGFPRELPEKSKNRSKDVKQTHKDLDREYGKTFCEYIKIIASLLTNYSVLALVMMQTLEAFLMNGFITFIPKVFENIFNFTASYASTITGKVVIVGINQIFCYEKNCVVGIIVVPVGLLGSLFGAVMARKVRNFRSMIGLAMLFNIIALLLCFIFFYRCDQLPFAGVGFDYNGKIALRTELNSSCNSDCHCSNFYNPVCNTQTGITYYSPCYAGCDDESITQLEWSNCRCVLSNQSNVVKGLCPNSCPQILFFAVFGLLCFFTFSSAIPIQNASLRYVLSKYYYLVVSFETRDISIGLTWLFMRILGSIPGAITFGYAIDKTCVLWRKEGLEAQSCLRYNARRLSLIMFLFAVTLKTLIVICLATSFYFYKRSYDEKENIEVESNLSKDSRSQQAAKS</sequence>
<dbReference type="PANTHER" id="PTHR11388">
    <property type="entry name" value="ORGANIC ANION TRANSPORTER"/>
    <property type="match status" value="1"/>
</dbReference>
<dbReference type="InterPro" id="IPR004156">
    <property type="entry name" value="OATP"/>
</dbReference>
<dbReference type="SUPFAM" id="SSF103473">
    <property type="entry name" value="MFS general substrate transporter"/>
    <property type="match status" value="1"/>
</dbReference>
<accession>A0A158R5P2</accession>
<evidence type="ECO:0000256" key="7">
    <source>
        <dbReference type="ARBA" id="ARBA00023157"/>
    </source>
</evidence>
<dbReference type="Gene3D" id="1.20.1250.20">
    <property type="entry name" value="MFS general substrate transporter like domains"/>
    <property type="match status" value="1"/>
</dbReference>
<keyword evidence="8" id="KW-0406">Ion transport</keyword>
<comment type="similarity">
    <text evidence="2 8">Belongs to the organo anion transporter (TC 2.A.60) family.</text>
</comment>
<dbReference type="PANTHER" id="PTHR11388:SF153">
    <property type="entry name" value="SOLUTE CARRIER ORGANIC ANION TRANSPORTER FAMILY MEMBER"/>
    <property type="match status" value="1"/>
</dbReference>
<dbReference type="WBParaSite" id="SMUV_0000764101-mRNA-1">
    <property type="protein sequence ID" value="SMUV_0000764101-mRNA-1"/>
    <property type="gene ID" value="SMUV_0000764101"/>
</dbReference>
<feature type="transmembrane region" description="Helical" evidence="8">
    <location>
        <begin position="364"/>
        <end position="382"/>
    </location>
</feature>
<keyword evidence="8" id="KW-0813">Transport</keyword>
<name>A0A158R5P2_9BILA</name>
<dbReference type="Proteomes" id="UP000046393">
    <property type="component" value="Unplaced"/>
</dbReference>
<dbReference type="GO" id="GO:0043252">
    <property type="term" value="P:sodium-independent organic anion transport"/>
    <property type="evidence" value="ECO:0007669"/>
    <property type="project" value="TreeGrafter"/>
</dbReference>
<feature type="transmembrane region" description="Helical" evidence="8">
    <location>
        <begin position="394"/>
        <end position="413"/>
    </location>
</feature>
<comment type="caution">
    <text evidence="8">Lacks conserved residue(s) required for the propagation of feature annotation.</text>
</comment>
<organism evidence="11 12">
    <name type="scientific">Syphacia muris</name>
    <dbReference type="NCBI Taxonomy" id="451379"/>
    <lineage>
        <taxon>Eukaryota</taxon>
        <taxon>Metazoa</taxon>
        <taxon>Ecdysozoa</taxon>
        <taxon>Nematoda</taxon>
        <taxon>Chromadorea</taxon>
        <taxon>Rhabditida</taxon>
        <taxon>Spirurina</taxon>
        <taxon>Oxyuridomorpha</taxon>
        <taxon>Oxyuroidea</taxon>
        <taxon>Oxyuridae</taxon>
        <taxon>Syphacia</taxon>
    </lineage>
</organism>
<dbReference type="InterPro" id="IPR020846">
    <property type="entry name" value="MFS_dom"/>
</dbReference>
<dbReference type="InterPro" id="IPR002350">
    <property type="entry name" value="Kazal_dom"/>
</dbReference>
<evidence type="ECO:0000256" key="4">
    <source>
        <dbReference type="ARBA" id="ARBA00022692"/>
    </source>
</evidence>
<feature type="transmembrane region" description="Helical" evidence="8">
    <location>
        <begin position="68"/>
        <end position="87"/>
    </location>
</feature>
<keyword evidence="11" id="KW-1185">Reference proteome</keyword>
<evidence type="ECO:0000256" key="8">
    <source>
        <dbReference type="RuleBase" id="RU362056"/>
    </source>
</evidence>
<feature type="domain" description="Kazal-like" evidence="10">
    <location>
        <begin position="435"/>
        <end position="485"/>
    </location>
</feature>
<evidence type="ECO:0000313" key="11">
    <source>
        <dbReference type="Proteomes" id="UP000046393"/>
    </source>
</evidence>
<evidence type="ECO:0000256" key="2">
    <source>
        <dbReference type="ARBA" id="ARBA00009657"/>
    </source>
</evidence>
<evidence type="ECO:0000259" key="9">
    <source>
        <dbReference type="PROSITE" id="PS50850"/>
    </source>
</evidence>
<dbReference type="InterPro" id="IPR036259">
    <property type="entry name" value="MFS_trans_sf"/>
</dbReference>
<dbReference type="PROSITE" id="PS51465">
    <property type="entry name" value="KAZAL_2"/>
    <property type="match status" value="1"/>
</dbReference>
<keyword evidence="5 8" id="KW-1133">Transmembrane helix</keyword>